<gene>
    <name evidence="1" type="ORF">Ldro_2814</name>
</gene>
<name>A0A0W0SML0_9GAMM</name>
<evidence type="ECO:0000313" key="2">
    <source>
        <dbReference type="Proteomes" id="UP000054736"/>
    </source>
</evidence>
<keyword evidence="2" id="KW-1185">Reference proteome</keyword>
<dbReference type="PATRIC" id="fig|1212489.4.peg.2966"/>
<protein>
    <submittedName>
        <fullName evidence="1">ABC transporter substrate binding protein</fullName>
    </submittedName>
</protein>
<evidence type="ECO:0000313" key="1">
    <source>
        <dbReference type="EMBL" id="KTC84650.1"/>
    </source>
</evidence>
<dbReference type="EMBL" id="LNXY01000031">
    <property type="protein sequence ID" value="KTC84650.1"/>
    <property type="molecule type" value="Genomic_DNA"/>
</dbReference>
<dbReference type="Proteomes" id="UP000054736">
    <property type="component" value="Unassembled WGS sequence"/>
</dbReference>
<dbReference type="PANTHER" id="PTHR35271:SF1">
    <property type="entry name" value="ABC TRANSPORTER, SUBSTRATE-BINDING LIPOPROTEIN"/>
    <property type="match status" value="1"/>
</dbReference>
<reference evidence="1 2" key="1">
    <citation type="submission" date="2015-11" db="EMBL/GenBank/DDBJ databases">
        <title>Genomic analysis of 38 Legionella species identifies large and diverse effector repertoires.</title>
        <authorList>
            <person name="Burstein D."/>
            <person name="Amaro F."/>
            <person name="Zusman T."/>
            <person name="Lifshitz Z."/>
            <person name="Cohen O."/>
            <person name="Gilbert J.A."/>
            <person name="Pupko T."/>
            <person name="Shuman H.A."/>
            <person name="Segal G."/>
        </authorList>
    </citation>
    <scope>NUCLEOTIDE SEQUENCE [LARGE SCALE GENOMIC DNA]</scope>
    <source>
        <strain evidence="1 2">ATCC 700990</strain>
    </source>
</reference>
<dbReference type="STRING" id="1212489.Ldro_2814"/>
<dbReference type="Pfam" id="PF04392">
    <property type="entry name" value="ABC_sub_bind"/>
    <property type="match status" value="1"/>
</dbReference>
<dbReference type="PANTHER" id="PTHR35271">
    <property type="entry name" value="ABC TRANSPORTER, SUBSTRATE-BINDING LIPOPROTEIN-RELATED"/>
    <property type="match status" value="1"/>
</dbReference>
<dbReference type="AlphaFoldDB" id="A0A0W0SML0"/>
<dbReference type="RefSeq" id="WP_058497086.1">
    <property type="nucleotide sequence ID" value="NZ_CAAAIU010000004.1"/>
</dbReference>
<organism evidence="1 2">
    <name type="scientific">Legionella drozanskii LLAP-1</name>
    <dbReference type="NCBI Taxonomy" id="1212489"/>
    <lineage>
        <taxon>Bacteria</taxon>
        <taxon>Pseudomonadati</taxon>
        <taxon>Pseudomonadota</taxon>
        <taxon>Gammaproteobacteria</taxon>
        <taxon>Legionellales</taxon>
        <taxon>Legionellaceae</taxon>
        <taxon>Legionella</taxon>
    </lineage>
</organism>
<accession>A0A0W0SML0</accession>
<dbReference type="InterPro" id="IPR007487">
    <property type="entry name" value="ABC_transpt-TYRBP-like"/>
</dbReference>
<comment type="caution">
    <text evidence="1">The sequence shown here is derived from an EMBL/GenBank/DDBJ whole genome shotgun (WGS) entry which is preliminary data.</text>
</comment>
<dbReference type="OrthoDB" id="5644906at2"/>
<dbReference type="Gene3D" id="3.40.50.2300">
    <property type="match status" value="2"/>
</dbReference>
<proteinExistence type="predicted"/>
<sequence length="364" mass="41761">MSIKNLTTLCTGLFLLIVFSFLAYQRVHKPRIFVLHSYNVNMPWVQSLNQGVRAVFGDKAYISLRHYYMNTRQPNSKDYMERVSKVIKSTIEAWRPDILIAFDDDAQSLAVREFGHSPSIKVILAGITDSRRWLEYDHTPNVTGITEQIPVKAIREILSLMFRNQKRIYYLSDNSTVAKTLDKSITKADWGSFELVAHKRVKTFDQWKAAVQEAEKKADILLVSVYYTIIDGNKQVNPRELVRWMNEHSSIPVVGVYEAFIIDGGMLAIAISSMEQGFTAAWLALNIIEKKLTIQEIPLLHGKTFSLFMQKDMLLKRFPYVHIPVILEAFSKSHWSLDTLSSPELEISGMEKLRLKTGKNEIIS</sequence>